<evidence type="ECO:0000313" key="1">
    <source>
        <dbReference type="EMBL" id="MCI33543.1"/>
    </source>
</evidence>
<name>A0A392RAA8_9FABA</name>
<proteinExistence type="predicted"/>
<dbReference type="EMBL" id="LXQA010205226">
    <property type="protein sequence ID" value="MCI33543.1"/>
    <property type="molecule type" value="Genomic_DNA"/>
</dbReference>
<evidence type="ECO:0000313" key="2">
    <source>
        <dbReference type="Proteomes" id="UP000265520"/>
    </source>
</evidence>
<feature type="non-terminal residue" evidence="1">
    <location>
        <position position="25"/>
    </location>
</feature>
<sequence>MLAELLVELIKVVLKGQVGVELVLN</sequence>
<dbReference type="Proteomes" id="UP000265520">
    <property type="component" value="Unassembled WGS sequence"/>
</dbReference>
<organism evidence="1 2">
    <name type="scientific">Trifolium medium</name>
    <dbReference type="NCBI Taxonomy" id="97028"/>
    <lineage>
        <taxon>Eukaryota</taxon>
        <taxon>Viridiplantae</taxon>
        <taxon>Streptophyta</taxon>
        <taxon>Embryophyta</taxon>
        <taxon>Tracheophyta</taxon>
        <taxon>Spermatophyta</taxon>
        <taxon>Magnoliopsida</taxon>
        <taxon>eudicotyledons</taxon>
        <taxon>Gunneridae</taxon>
        <taxon>Pentapetalae</taxon>
        <taxon>rosids</taxon>
        <taxon>fabids</taxon>
        <taxon>Fabales</taxon>
        <taxon>Fabaceae</taxon>
        <taxon>Papilionoideae</taxon>
        <taxon>50 kb inversion clade</taxon>
        <taxon>NPAAA clade</taxon>
        <taxon>Hologalegina</taxon>
        <taxon>IRL clade</taxon>
        <taxon>Trifolieae</taxon>
        <taxon>Trifolium</taxon>
    </lineage>
</organism>
<protein>
    <submittedName>
        <fullName evidence="1">Uncharacterized protein</fullName>
    </submittedName>
</protein>
<dbReference type="AlphaFoldDB" id="A0A392RAA8"/>
<reference evidence="1 2" key="1">
    <citation type="journal article" date="2018" name="Front. Plant Sci.">
        <title>Red Clover (Trifolium pratense) and Zigzag Clover (T. medium) - A Picture of Genomic Similarities and Differences.</title>
        <authorList>
            <person name="Dluhosova J."/>
            <person name="Istvanek J."/>
            <person name="Nedelnik J."/>
            <person name="Repkova J."/>
        </authorList>
    </citation>
    <scope>NUCLEOTIDE SEQUENCE [LARGE SCALE GENOMIC DNA]</scope>
    <source>
        <strain evidence="2">cv. 10/8</strain>
        <tissue evidence="1">Leaf</tissue>
    </source>
</reference>
<accession>A0A392RAA8</accession>
<comment type="caution">
    <text evidence="1">The sequence shown here is derived from an EMBL/GenBank/DDBJ whole genome shotgun (WGS) entry which is preliminary data.</text>
</comment>
<keyword evidence="2" id="KW-1185">Reference proteome</keyword>